<feature type="transmembrane region" description="Helical" evidence="6">
    <location>
        <begin position="434"/>
        <end position="457"/>
    </location>
</feature>
<name>A0A132P3A6_ENTFC</name>
<dbReference type="PANTHER" id="PTHR30250:SF26">
    <property type="entry name" value="PSMA PROTEIN"/>
    <property type="match status" value="1"/>
</dbReference>
<accession>A0A132P3A6</accession>
<dbReference type="InterPro" id="IPR050833">
    <property type="entry name" value="Poly_Biosynth_Transport"/>
</dbReference>
<feature type="transmembrane region" description="Helical" evidence="6">
    <location>
        <begin position="185"/>
        <end position="205"/>
    </location>
</feature>
<feature type="transmembrane region" description="Helical" evidence="6">
    <location>
        <begin position="310"/>
        <end position="328"/>
    </location>
</feature>
<sequence length="511" mass="58869">MKKSRLEYSLINSSISMFIYILRIVIQFVGRSFFIYFLGAKYLGLNGLFTNILSFLSLAELGIGSSIIYSLYKPLAQKDESKVKALMNLYKKTYEFIGIFIGIVGVLIIPLLPLFIKNSTDIPHMYRYYVLFLLNSVLSYFFTYKRSLAIADQKNYLVAINDFAFLFFMNIVQVIALYFYSNFTLFLIVQILFTLFSNINISRTVDKRYSYLKEKDVVSLDKQTKDEVKKNVIGNMSSKIGGVIVMGTDNILISTFVNLTAVGIYSNYSLIVTSVQNLCKQITNSITASVGNFAVSNKKKDSFELFKKHFFINHSLIFFSSILLLTLMNPFISLWVGAKYMLPMSTTILIVLNYSVQVYRNTSFVFIESFGLYWSQRKKPIIEAGVNLLLSLLLLIVFDMGINGVLIGTIGSSLGFVIWYEAFIIYKTVFEKRFIHFILTFWRSFIELIISAIVVFLLNEYLANGGSTFLQFITKTLITIVTTSILYLLLYFRREEFTFIKKILFRYILKK</sequence>
<comment type="caution">
    <text evidence="7">The sequence shown here is derived from an EMBL/GenBank/DDBJ whole genome shotgun (WGS) entry which is preliminary data.</text>
</comment>
<feature type="transmembrane region" description="Helical" evidence="6">
    <location>
        <begin position="156"/>
        <end position="179"/>
    </location>
</feature>
<evidence type="ECO:0000256" key="6">
    <source>
        <dbReference type="SAM" id="Phobius"/>
    </source>
</evidence>
<feature type="transmembrane region" description="Helical" evidence="6">
    <location>
        <begin position="20"/>
        <end position="40"/>
    </location>
</feature>
<feature type="transmembrane region" description="Helical" evidence="6">
    <location>
        <begin position="380"/>
        <end position="398"/>
    </location>
</feature>
<dbReference type="Proteomes" id="UP000070452">
    <property type="component" value="Unassembled WGS sequence"/>
</dbReference>
<gene>
    <name evidence="7" type="ORF">AWT83_14970</name>
</gene>
<dbReference type="GO" id="GO:0005886">
    <property type="term" value="C:plasma membrane"/>
    <property type="evidence" value="ECO:0007669"/>
    <property type="project" value="UniProtKB-SubCell"/>
</dbReference>
<evidence type="ECO:0000256" key="3">
    <source>
        <dbReference type="ARBA" id="ARBA00022692"/>
    </source>
</evidence>
<reference evidence="7 8" key="1">
    <citation type="submission" date="2016-01" db="EMBL/GenBank/DDBJ databases">
        <title>Molecular Mechanisms for transfer of large genomic segments between Enterococcus faecium strains.</title>
        <authorList>
            <person name="Garcia-Solache M.A."/>
            <person name="Lebreton F."/>
            <person name="Mclaughlin R.E."/>
            <person name="Whiteaker J.D."/>
            <person name="Gilmore M.S."/>
            <person name="Rice L.B."/>
        </authorList>
    </citation>
    <scope>NUCLEOTIDE SEQUENCE [LARGE SCALE GENOMIC DNA]</scope>
    <source>
        <strain evidence="7 8">D344RRF x C68</strain>
    </source>
</reference>
<dbReference type="AlphaFoldDB" id="A0A132P3A6"/>
<keyword evidence="4 6" id="KW-1133">Transmembrane helix</keyword>
<feature type="transmembrane region" description="Helical" evidence="6">
    <location>
        <begin position="93"/>
        <end position="116"/>
    </location>
</feature>
<protein>
    <submittedName>
        <fullName evidence="7">Transporter</fullName>
    </submittedName>
</protein>
<feature type="transmembrane region" description="Helical" evidence="6">
    <location>
        <begin position="52"/>
        <end position="72"/>
    </location>
</feature>
<keyword evidence="2" id="KW-1003">Cell membrane</keyword>
<evidence type="ECO:0000313" key="7">
    <source>
        <dbReference type="EMBL" id="KWX16795.1"/>
    </source>
</evidence>
<evidence type="ECO:0000313" key="8">
    <source>
        <dbReference type="Proteomes" id="UP000070452"/>
    </source>
</evidence>
<dbReference type="EMBL" id="LRHK01000005">
    <property type="protein sequence ID" value="KWX16795.1"/>
    <property type="molecule type" value="Genomic_DNA"/>
</dbReference>
<evidence type="ECO:0000256" key="2">
    <source>
        <dbReference type="ARBA" id="ARBA00022475"/>
    </source>
</evidence>
<dbReference type="PANTHER" id="PTHR30250">
    <property type="entry name" value="PST FAMILY PREDICTED COLANIC ACID TRANSPORTER"/>
    <property type="match status" value="1"/>
</dbReference>
<organism evidence="7 8">
    <name type="scientific">Enterococcus faecium</name>
    <name type="common">Streptococcus faecium</name>
    <dbReference type="NCBI Taxonomy" id="1352"/>
    <lineage>
        <taxon>Bacteria</taxon>
        <taxon>Bacillati</taxon>
        <taxon>Bacillota</taxon>
        <taxon>Bacilli</taxon>
        <taxon>Lactobacillales</taxon>
        <taxon>Enterococcaceae</taxon>
        <taxon>Enterococcus</taxon>
    </lineage>
</organism>
<feature type="transmembrane region" description="Helical" evidence="6">
    <location>
        <begin position="404"/>
        <end position="422"/>
    </location>
</feature>
<dbReference type="RefSeq" id="WP_002318005.1">
    <property type="nucleotide sequence ID" value="NZ_LOQQ01000164.1"/>
</dbReference>
<keyword evidence="3 6" id="KW-0812">Transmembrane</keyword>
<comment type="subcellular location">
    <subcellularLocation>
        <location evidence="1">Cell membrane</location>
        <topology evidence="1">Multi-pass membrane protein</topology>
    </subcellularLocation>
</comment>
<keyword evidence="5 6" id="KW-0472">Membrane</keyword>
<feature type="transmembrane region" description="Helical" evidence="6">
    <location>
        <begin position="128"/>
        <end position="144"/>
    </location>
</feature>
<proteinExistence type="predicted"/>
<evidence type="ECO:0000256" key="1">
    <source>
        <dbReference type="ARBA" id="ARBA00004651"/>
    </source>
</evidence>
<evidence type="ECO:0000256" key="5">
    <source>
        <dbReference type="ARBA" id="ARBA00023136"/>
    </source>
</evidence>
<evidence type="ECO:0000256" key="4">
    <source>
        <dbReference type="ARBA" id="ARBA00022989"/>
    </source>
</evidence>
<feature type="transmembrane region" description="Helical" evidence="6">
    <location>
        <begin position="469"/>
        <end position="492"/>
    </location>
</feature>